<gene>
    <name evidence="2" type="ORF">SAMN05192532_101239</name>
</gene>
<evidence type="ECO:0000313" key="3">
    <source>
        <dbReference type="Proteomes" id="UP000199516"/>
    </source>
</evidence>
<name>A0A1I1ZKA3_9BACI</name>
<keyword evidence="3" id="KW-1185">Reference proteome</keyword>
<keyword evidence="1" id="KW-1133">Transmembrane helix</keyword>
<dbReference type="OrthoDB" id="2375554at2"/>
<feature type="transmembrane region" description="Helical" evidence="1">
    <location>
        <begin position="6"/>
        <end position="25"/>
    </location>
</feature>
<dbReference type="Proteomes" id="UP000199516">
    <property type="component" value="Unassembled WGS sequence"/>
</dbReference>
<dbReference type="STRING" id="930128.SAMN05192532_101239"/>
<dbReference type="InterPro" id="IPR014245">
    <property type="entry name" value="Spore_III_AF"/>
</dbReference>
<protein>
    <submittedName>
        <fullName evidence="2">Stage III sporulation protein AF</fullName>
    </submittedName>
</protein>
<dbReference type="RefSeq" id="WP_091656292.1">
    <property type="nucleotide sequence ID" value="NZ_FONT01000001.1"/>
</dbReference>
<dbReference type="AlphaFoldDB" id="A0A1I1ZKA3"/>
<evidence type="ECO:0000256" key="1">
    <source>
        <dbReference type="SAM" id="Phobius"/>
    </source>
</evidence>
<keyword evidence="1" id="KW-0812">Transmembrane</keyword>
<accession>A0A1I1ZKA3</accession>
<organism evidence="2 3">
    <name type="scientific">Alteribacillus iranensis</name>
    <dbReference type="NCBI Taxonomy" id="930128"/>
    <lineage>
        <taxon>Bacteria</taxon>
        <taxon>Bacillati</taxon>
        <taxon>Bacillota</taxon>
        <taxon>Bacilli</taxon>
        <taxon>Bacillales</taxon>
        <taxon>Bacillaceae</taxon>
        <taxon>Alteribacillus</taxon>
    </lineage>
</organism>
<dbReference type="NCBIfam" id="TIGR02896">
    <property type="entry name" value="spore_III_AF"/>
    <property type="match status" value="1"/>
</dbReference>
<evidence type="ECO:0000313" key="2">
    <source>
        <dbReference type="EMBL" id="SFE30983.1"/>
    </source>
</evidence>
<dbReference type="Pfam" id="PF09581">
    <property type="entry name" value="Spore_III_AF"/>
    <property type="match status" value="1"/>
</dbReference>
<dbReference type="EMBL" id="FONT01000001">
    <property type="protein sequence ID" value="SFE30983.1"/>
    <property type="molecule type" value="Genomic_DNA"/>
</dbReference>
<reference evidence="2 3" key="1">
    <citation type="submission" date="2016-10" db="EMBL/GenBank/DDBJ databases">
        <authorList>
            <person name="de Groot N.N."/>
        </authorList>
    </citation>
    <scope>NUCLEOTIDE SEQUENCE [LARGE SCALE GENOMIC DNA]</scope>
    <source>
        <strain evidence="2 3">DSM 23995</strain>
    </source>
</reference>
<proteinExistence type="predicted"/>
<sequence length="211" mass="24592">MLEVLGGWVSNLVIFLLAAFLLELLLPSSVFQKYTRVVLSFILMLIIIEPLVQLTNENYEAEWERQMNQIFAASYSSENMEEKIKMKKNEIEMGQDAYISEQVTDQLKEQAEDTVKKRWGWEVKEVALQWEENRDKNVKQLEDVSVSVQLARSEEVEKEGPIEPVNIQIEENIEKKETSNHTTKEILIFLEQTWGIPSEQIQLEVDEEGGW</sequence>
<keyword evidence="1" id="KW-0472">Membrane</keyword>